<dbReference type="InterPro" id="IPR012910">
    <property type="entry name" value="Plug_dom"/>
</dbReference>
<keyword evidence="5 7" id="KW-0472">Membrane</keyword>
<dbReference type="InterPro" id="IPR023996">
    <property type="entry name" value="TonB-dep_OMP_SusC/RagA"/>
</dbReference>
<dbReference type="PROSITE" id="PS52016">
    <property type="entry name" value="TONB_DEPENDENT_REC_3"/>
    <property type="match status" value="1"/>
</dbReference>
<sequence>MDLTNTTSSIRLRLFYLLIGVFVIGMNHSLMAQSHNVTGSVISSDNGEALPGVNILVIGTETGTTTDLNGEFSLAATSADDTLAFSFIGYERVEEPINGRTVIDIALTPQAIAGEELVVVGYGAVQRRDITGSVSSISNEQIREVPITDAGQALQGRTPGVVALSSGNRPGQGMTLRIRGRRSLTASNDPLFVVDGVPVEGNINDINPQDIESMEVLKDASATAIYGSRGANGVVLVTTNRGGDYPTQVSYSGYGGISQTLGTPDMMTGAEFAEMKKISGRSLTPAEEDAITRGVSTDWDDLLLEDGYQTSHQLSVNGGNENTQFAISGNFFFDKGVISTQDFNRNTLRLNLDHSISEKLRVGTSTQLSHQVQNWGSNPYGESLATNPLAEPYNEDGSLDLRPGADPLIFNPLADLEDGAYIDERERARIFSNVYADLNMLENLNLRVNFGSDLQDWRRGLFQGSETVSRNGQSPYSQKDHERRFTYTWENILTYIQDFGNIHSLTATGLFSIQQSRTEWTNLGVSDLPYEHQQFHNLDTGATVEGFGSDLEEWGLMSYMGRVNYQLKDRYLFTVTGRYDGSSRLADESKWGFFPSAAIGWRISNESFMAEQDLFSELKLRVSYGVTGNTAIDPYQTRGGLSRTVYSFTDQAGFGFRPSELSNPNLQWETSATANLGLDFGLWNDRIVGSFEIYQTNTKDLLLRRAIPITSGFDSVFENIGETKNSGIEFSITSRNVSNRDFSWSTNLNLFANNEEIISLYGTGEDDIGNGWFIGEPITVWYDYEKTGIWQSNEEAQAADVGREPGEIKVVDQNGDGRINEEDRKILGSDIPTLTGSIINNFRYKSFDLSVFLFGSFGHTIFNSFKVSNNTMQGRYNNLDIDYWTESNPTNKGPKPDGTRESPLNGSTLGYMPGDFLKVRNIQLGYSLPQKLLGRVDIRSARIYVNAETPFVFSHLEDGVDPEIQDQQADPSNGGEINARTPSRRLFSFGVEINF</sequence>
<reference evidence="11" key="2">
    <citation type="submission" date="2024-05" db="EMBL/GenBank/DDBJ databases">
        <title>Rhodohalobacter halophilus gen. nov., sp. nov., a moderately halophilic member of the family Balneolaceae.</title>
        <authorList>
            <person name="Xia J."/>
        </authorList>
    </citation>
    <scope>NUCLEOTIDE SEQUENCE</scope>
    <source>
        <strain evidence="11">WB101</strain>
    </source>
</reference>
<proteinExistence type="inferred from homology"/>
<dbReference type="InterPro" id="IPR037066">
    <property type="entry name" value="Plug_dom_sf"/>
</dbReference>
<evidence type="ECO:0000313" key="11">
    <source>
        <dbReference type="EMBL" id="MCG2590880.1"/>
    </source>
</evidence>
<name>A0ABS9KJ58_9BACT</name>
<keyword evidence="2 7" id="KW-0813">Transport</keyword>
<reference evidence="11" key="1">
    <citation type="submission" date="2022-01" db="EMBL/GenBank/DDBJ databases">
        <authorList>
            <person name="Wang Y."/>
        </authorList>
    </citation>
    <scope>NUCLEOTIDE SEQUENCE</scope>
    <source>
        <strain evidence="11">WB101</strain>
    </source>
</reference>
<dbReference type="Gene3D" id="2.170.130.10">
    <property type="entry name" value="TonB-dependent receptor, plug domain"/>
    <property type="match status" value="1"/>
</dbReference>
<keyword evidence="9" id="KW-1133">Transmembrane helix</keyword>
<feature type="region of interest" description="Disordered" evidence="8">
    <location>
        <begin position="887"/>
        <end position="906"/>
    </location>
</feature>
<organism evidence="11 12">
    <name type="scientific">Rhodohalobacter sulfatireducens</name>
    <dbReference type="NCBI Taxonomy" id="2911366"/>
    <lineage>
        <taxon>Bacteria</taxon>
        <taxon>Pseudomonadati</taxon>
        <taxon>Balneolota</taxon>
        <taxon>Balneolia</taxon>
        <taxon>Balneolales</taxon>
        <taxon>Balneolaceae</taxon>
        <taxon>Rhodohalobacter</taxon>
    </lineage>
</organism>
<protein>
    <submittedName>
        <fullName evidence="11">TonB-dependent receptor</fullName>
    </submittedName>
</protein>
<dbReference type="InterPro" id="IPR008969">
    <property type="entry name" value="CarboxyPept-like_regulatory"/>
</dbReference>
<evidence type="ECO:0000313" key="12">
    <source>
        <dbReference type="Proteomes" id="UP001165366"/>
    </source>
</evidence>
<evidence type="ECO:0000256" key="6">
    <source>
        <dbReference type="ARBA" id="ARBA00023237"/>
    </source>
</evidence>
<keyword evidence="12" id="KW-1185">Reference proteome</keyword>
<evidence type="ECO:0000256" key="8">
    <source>
        <dbReference type="SAM" id="MobiDB-lite"/>
    </source>
</evidence>
<dbReference type="InterPro" id="IPR039426">
    <property type="entry name" value="TonB-dep_rcpt-like"/>
</dbReference>
<comment type="similarity">
    <text evidence="7">Belongs to the TonB-dependent receptor family.</text>
</comment>
<dbReference type="Gene3D" id="2.40.170.20">
    <property type="entry name" value="TonB-dependent receptor, beta-barrel domain"/>
    <property type="match status" value="1"/>
</dbReference>
<evidence type="ECO:0000256" key="2">
    <source>
        <dbReference type="ARBA" id="ARBA00022448"/>
    </source>
</evidence>
<keyword evidence="6 7" id="KW-0998">Cell outer membrane</keyword>
<feature type="transmembrane region" description="Helical" evidence="9">
    <location>
        <begin position="12"/>
        <end position="31"/>
    </location>
</feature>
<dbReference type="Gene3D" id="2.60.40.1120">
    <property type="entry name" value="Carboxypeptidase-like, regulatory domain"/>
    <property type="match status" value="1"/>
</dbReference>
<evidence type="ECO:0000256" key="4">
    <source>
        <dbReference type="ARBA" id="ARBA00022692"/>
    </source>
</evidence>
<evidence type="ECO:0000256" key="1">
    <source>
        <dbReference type="ARBA" id="ARBA00004571"/>
    </source>
</evidence>
<dbReference type="NCBIfam" id="TIGR04057">
    <property type="entry name" value="SusC_RagA_signa"/>
    <property type="match status" value="1"/>
</dbReference>
<evidence type="ECO:0000256" key="5">
    <source>
        <dbReference type="ARBA" id="ARBA00023136"/>
    </source>
</evidence>
<comment type="subcellular location">
    <subcellularLocation>
        <location evidence="1 7">Cell outer membrane</location>
        <topology evidence="1 7">Multi-pass membrane protein</topology>
    </subcellularLocation>
</comment>
<dbReference type="InterPro" id="IPR023997">
    <property type="entry name" value="TonB-dep_OMP_SusC/RagA_CS"/>
</dbReference>
<evidence type="ECO:0000256" key="3">
    <source>
        <dbReference type="ARBA" id="ARBA00022452"/>
    </source>
</evidence>
<evidence type="ECO:0000259" key="10">
    <source>
        <dbReference type="Pfam" id="PF07715"/>
    </source>
</evidence>
<dbReference type="SUPFAM" id="SSF49464">
    <property type="entry name" value="Carboxypeptidase regulatory domain-like"/>
    <property type="match status" value="1"/>
</dbReference>
<dbReference type="SUPFAM" id="SSF56935">
    <property type="entry name" value="Porins"/>
    <property type="match status" value="1"/>
</dbReference>
<keyword evidence="11" id="KW-0675">Receptor</keyword>
<evidence type="ECO:0000256" key="9">
    <source>
        <dbReference type="SAM" id="Phobius"/>
    </source>
</evidence>
<dbReference type="Pfam" id="PF07715">
    <property type="entry name" value="Plug"/>
    <property type="match status" value="1"/>
</dbReference>
<evidence type="ECO:0000256" key="7">
    <source>
        <dbReference type="PROSITE-ProRule" id="PRU01360"/>
    </source>
</evidence>
<gene>
    <name evidence="11" type="ORF">L6773_20085</name>
</gene>
<comment type="caution">
    <text evidence="11">The sequence shown here is derived from an EMBL/GenBank/DDBJ whole genome shotgun (WGS) entry which is preliminary data.</text>
</comment>
<keyword evidence="3 7" id="KW-1134">Transmembrane beta strand</keyword>
<keyword evidence="4 7" id="KW-0812">Transmembrane</keyword>
<dbReference type="Proteomes" id="UP001165366">
    <property type="component" value="Unassembled WGS sequence"/>
</dbReference>
<dbReference type="EMBL" id="JAKLWS010000047">
    <property type="protein sequence ID" value="MCG2590880.1"/>
    <property type="molecule type" value="Genomic_DNA"/>
</dbReference>
<dbReference type="NCBIfam" id="TIGR04056">
    <property type="entry name" value="OMP_RagA_SusC"/>
    <property type="match status" value="1"/>
</dbReference>
<accession>A0ABS9KJ58</accession>
<dbReference type="Pfam" id="PF13715">
    <property type="entry name" value="CarbopepD_reg_2"/>
    <property type="match status" value="1"/>
</dbReference>
<dbReference type="InterPro" id="IPR036942">
    <property type="entry name" value="Beta-barrel_TonB_sf"/>
</dbReference>
<feature type="domain" description="TonB-dependent receptor plug" evidence="10">
    <location>
        <begin position="127"/>
        <end position="234"/>
    </location>
</feature>